<dbReference type="SUPFAM" id="SSF53756">
    <property type="entry name" value="UDP-Glycosyltransferase/glycogen phosphorylase"/>
    <property type="match status" value="1"/>
</dbReference>
<dbReference type="EMBL" id="LT960614">
    <property type="protein sequence ID" value="SON58003.1"/>
    <property type="molecule type" value="Genomic_DNA"/>
</dbReference>
<dbReference type="AlphaFoldDB" id="A0A2C9DCP3"/>
<organism evidence="4 5">
    <name type="scientific">Hartmannibacter diazotrophicus</name>
    <dbReference type="NCBI Taxonomy" id="1482074"/>
    <lineage>
        <taxon>Bacteria</taxon>
        <taxon>Pseudomonadati</taxon>
        <taxon>Pseudomonadota</taxon>
        <taxon>Alphaproteobacteria</taxon>
        <taxon>Hyphomicrobiales</taxon>
        <taxon>Pleomorphomonadaceae</taxon>
        <taxon>Hartmannibacter</taxon>
    </lineage>
</organism>
<gene>
    <name evidence="4" type="primary">kanE_2</name>
    <name evidence="4" type="ORF">HDIA_4462</name>
</gene>
<name>A0A2C9DCP3_9HYPH</name>
<evidence type="ECO:0000313" key="4">
    <source>
        <dbReference type="EMBL" id="SON58003.1"/>
    </source>
</evidence>
<accession>A0A2C9DCP3</accession>
<sequence length="405" mass="43814">MADTLLDEDRTTAPAGNAPGPSRRVDAPATVLLADPSRFTAPYDAGLAEGLLANGAKVVFAVRPLRKGEAEELPPGTASPMFYRRFDQPGRLPGKLQKIAKALSHVAGLARLMATARRLDADVVHFQWAVIPIFDVVAMWLLKRSRPVVMTVHDTVPFNGEKISLFQNLGFDMPIRLADKVIVHTAQAKQALLDRGLPGGKITIIPHGPLAMKAEVATPRVRKDTDPVVLTLFGQLKPYKGVDLLVEAVAKVADRLRGRAKIVVAGAAHMDLGPIEEAIAAKGLGDIIDLRIGRLSDEAMADLFDETDGFLFPYRQIDASGVFFLTMPLGKWMIASRLGVFGEHITPGETGTLLPPGNVDALAEALVEMTDKRLAPTGRGAFSTWAEIGAMTLRLYDEAKAERRR</sequence>
<dbReference type="GO" id="GO:0016757">
    <property type="term" value="F:glycosyltransferase activity"/>
    <property type="evidence" value="ECO:0007669"/>
    <property type="project" value="UniProtKB-KW"/>
</dbReference>
<dbReference type="InterPro" id="IPR028098">
    <property type="entry name" value="Glyco_trans_4-like_N"/>
</dbReference>
<evidence type="ECO:0000256" key="1">
    <source>
        <dbReference type="ARBA" id="ARBA00022679"/>
    </source>
</evidence>
<feature type="domain" description="Glycosyltransferase subfamily 4-like N-terminal" evidence="3">
    <location>
        <begin position="47"/>
        <end position="208"/>
    </location>
</feature>
<keyword evidence="5" id="KW-1185">Reference proteome</keyword>
<dbReference type="Pfam" id="PF13439">
    <property type="entry name" value="Glyco_transf_4"/>
    <property type="match status" value="1"/>
</dbReference>
<proteinExistence type="predicted"/>
<dbReference type="KEGG" id="hdi:HDIA_4462"/>
<dbReference type="PANTHER" id="PTHR46401">
    <property type="entry name" value="GLYCOSYLTRANSFERASE WBBK-RELATED"/>
    <property type="match status" value="1"/>
</dbReference>
<dbReference type="GO" id="GO:0009103">
    <property type="term" value="P:lipopolysaccharide biosynthetic process"/>
    <property type="evidence" value="ECO:0007669"/>
    <property type="project" value="TreeGrafter"/>
</dbReference>
<dbReference type="Proteomes" id="UP000223606">
    <property type="component" value="Chromosome 1"/>
</dbReference>
<dbReference type="RefSeq" id="WP_099558181.1">
    <property type="nucleotide sequence ID" value="NZ_LT960614.1"/>
</dbReference>
<dbReference type="EC" id="2.4.1.-" evidence="4"/>
<dbReference type="Gene3D" id="3.40.50.2000">
    <property type="entry name" value="Glycogen Phosphorylase B"/>
    <property type="match status" value="2"/>
</dbReference>
<protein>
    <submittedName>
        <fullName evidence="4">Glycosyltransferase KanE</fullName>
        <ecNumber evidence="4">2.4.1.-</ecNumber>
    </submittedName>
</protein>
<evidence type="ECO:0000313" key="5">
    <source>
        <dbReference type="Proteomes" id="UP000223606"/>
    </source>
</evidence>
<feature type="region of interest" description="Disordered" evidence="2">
    <location>
        <begin position="1"/>
        <end position="25"/>
    </location>
</feature>
<evidence type="ECO:0000259" key="3">
    <source>
        <dbReference type="Pfam" id="PF13439"/>
    </source>
</evidence>
<dbReference type="Pfam" id="PF13692">
    <property type="entry name" value="Glyco_trans_1_4"/>
    <property type="match status" value="1"/>
</dbReference>
<dbReference type="PANTHER" id="PTHR46401:SF2">
    <property type="entry name" value="GLYCOSYLTRANSFERASE WBBK-RELATED"/>
    <property type="match status" value="1"/>
</dbReference>
<keyword evidence="4" id="KW-0328">Glycosyltransferase</keyword>
<keyword evidence="1 4" id="KW-0808">Transferase</keyword>
<reference evidence="5" key="1">
    <citation type="submission" date="2017-09" db="EMBL/GenBank/DDBJ databases">
        <title>Genome sequence of Nannocystis excedens DSM 71.</title>
        <authorList>
            <person name="Blom J."/>
        </authorList>
    </citation>
    <scope>NUCLEOTIDE SEQUENCE [LARGE SCALE GENOMIC DNA]</scope>
    <source>
        <strain evidence="5">type strain: E19</strain>
    </source>
</reference>
<dbReference type="OrthoDB" id="9807414at2"/>
<evidence type="ECO:0000256" key="2">
    <source>
        <dbReference type="SAM" id="MobiDB-lite"/>
    </source>
</evidence>